<comment type="caution">
    <text evidence="1">The sequence shown here is derived from an EMBL/GenBank/DDBJ whole genome shotgun (WGS) entry which is preliminary data.</text>
</comment>
<accession>A0A139WXW5</accession>
<dbReference type="AlphaFoldDB" id="A0A139WXW5"/>
<evidence type="ECO:0000313" key="2">
    <source>
        <dbReference type="Proteomes" id="UP000076925"/>
    </source>
</evidence>
<dbReference type="Proteomes" id="UP000076925">
    <property type="component" value="Unassembled WGS sequence"/>
</dbReference>
<keyword evidence="2" id="KW-1185">Reference proteome</keyword>
<organism evidence="1 2">
    <name type="scientific">Scytonema hofmannii PCC 7110</name>
    <dbReference type="NCBI Taxonomy" id="128403"/>
    <lineage>
        <taxon>Bacteria</taxon>
        <taxon>Bacillati</taxon>
        <taxon>Cyanobacteriota</taxon>
        <taxon>Cyanophyceae</taxon>
        <taxon>Nostocales</taxon>
        <taxon>Scytonemataceae</taxon>
        <taxon>Scytonema</taxon>
    </lineage>
</organism>
<gene>
    <name evidence="1" type="ORF">WA1_47225</name>
</gene>
<evidence type="ECO:0000313" key="1">
    <source>
        <dbReference type="EMBL" id="KYC37222.1"/>
    </source>
</evidence>
<protein>
    <submittedName>
        <fullName evidence="1">Uncharacterized protein</fullName>
    </submittedName>
</protein>
<sequence>MKLLFRPLSWSISLVGFCLVGIAASPVLGDQNVVTETFNVQPVSCEGLNLNGVLYSFTVGGSPNSDCVAGLFFGPGATNNINPPNIEGTASGVLHLTFDKPTTEFGFGVAQSVFGVPQSVIISLNRPGEGLLREEVQLTTTNDPFFVGGRYNYSGPAVKTVTITFSNAGGRFALDNVSYFRPPGQSGQ</sequence>
<dbReference type="EMBL" id="ANNX02000047">
    <property type="protein sequence ID" value="KYC37222.1"/>
    <property type="molecule type" value="Genomic_DNA"/>
</dbReference>
<reference evidence="1 2" key="1">
    <citation type="journal article" date="2013" name="Genome Biol. Evol.">
        <title>Genomes of Stigonematalean cyanobacteria (subsection V) and the evolution of oxygenic photosynthesis from prokaryotes to plastids.</title>
        <authorList>
            <person name="Dagan T."/>
            <person name="Roettger M."/>
            <person name="Stucken K."/>
            <person name="Landan G."/>
            <person name="Koch R."/>
            <person name="Major P."/>
            <person name="Gould S.B."/>
            <person name="Goremykin V.V."/>
            <person name="Rippka R."/>
            <person name="Tandeau de Marsac N."/>
            <person name="Gugger M."/>
            <person name="Lockhart P.J."/>
            <person name="Allen J.F."/>
            <person name="Brune I."/>
            <person name="Maus I."/>
            <person name="Puhler A."/>
            <person name="Martin W.F."/>
        </authorList>
    </citation>
    <scope>NUCLEOTIDE SEQUENCE [LARGE SCALE GENOMIC DNA]</scope>
    <source>
        <strain evidence="1 2">PCC 7110</strain>
    </source>
</reference>
<dbReference type="RefSeq" id="WP_017745046.1">
    <property type="nucleotide sequence ID" value="NZ_KQ976354.1"/>
</dbReference>
<proteinExistence type="predicted"/>
<name>A0A139WXW5_9CYAN</name>